<evidence type="ECO:0000256" key="10">
    <source>
        <dbReference type="ARBA" id="ARBA00023274"/>
    </source>
</evidence>
<dbReference type="RefSeq" id="YP_009246491.1">
    <property type="nucleotide sequence ID" value="NC_029936.1"/>
</dbReference>
<keyword evidence="9 14" id="KW-0543">Viral nucleoprotein</keyword>
<evidence type="ECO:0000256" key="3">
    <source>
        <dbReference type="ARBA" id="ARBA00009355"/>
    </source>
</evidence>
<dbReference type="KEGG" id="vg:27246505"/>
<keyword evidence="7" id="KW-0946">Virion</keyword>
<evidence type="ECO:0000256" key="5">
    <source>
        <dbReference type="ARBA" id="ARBA00022497"/>
    </source>
</evidence>
<dbReference type="GeneID" id="27246505"/>
<dbReference type="GO" id="GO:1990904">
    <property type="term" value="C:ribonucleoprotein complex"/>
    <property type="evidence" value="ECO:0007669"/>
    <property type="project" value="UniProtKB-KW"/>
</dbReference>
<evidence type="ECO:0000313" key="15">
    <source>
        <dbReference type="EMBL" id="QLA46873.1"/>
    </source>
</evidence>
<dbReference type="GO" id="GO:0003723">
    <property type="term" value="F:RNA binding"/>
    <property type="evidence" value="ECO:0007669"/>
    <property type="project" value="UniProtKB-KW"/>
</dbReference>
<reference evidence="15" key="2">
    <citation type="submission" date="2019-05" db="EMBL/GenBank/DDBJ databases">
        <title>Genomic Characterization of 104 Bunyaviruses in the Families Peribunyaviridae, Nairoviridae, and Phenuiviridae.</title>
        <authorList>
            <person name="Kapuscinski M."/>
            <person name="Bergren N."/>
            <person name="Russell B."/>
            <person name="Lee J."/>
            <person name="Borland E."/>
            <person name="King D."/>
            <person name="Burkhalter K."/>
            <person name="Stenglein M."/>
            <person name="Kading R."/>
        </authorList>
    </citation>
    <scope>NUCLEOTIDE SEQUENCE</scope>
    <source>
        <strain evidence="15">DakAnD 5634</strain>
    </source>
</reference>
<dbReference type="Pfam" id="PF02477">
    <property type="entry name" value="Nairo_nucleo"/>
    <property type="match status" value="1"/>
</dbReference>
<keyword evidence="5" id="KW-1139">Helical capsid protein</keyword>
<evidence type="ECO:0000256" key="13">
    <source>
        <dbReference type="ARBA" id="ARBA00046354"/>
    </source>
</evidence>
<protein>
    <recommendedName>
        <fullName evidence="4">Nucleoprotein</fullName>
    </recommendedName>
    <alternativeName>
        <fullName evidence="11">Nucleocapsid protein</fullName>
    </alternativeName>
</protein>
<dbReference type="InterPro" id="IPR003486">
    <property type="entry name" value="Nairo_nucleocap"/>
</dbReference>
<sequence length="516" mass="57111">MSQLEFKDVKGLNEWYESFKKEVPIYSQGANSACLGSELVDLSQFKIDIDSQATESAKNAVYGKAVVAATRKLAPIYECAWTSCEGTFERSMAWFRDNADKPEFKLWHDKYNELKSNLPEPEQVEAYQTCSSAWRQAIGYEINANTSTLRGAIVEEYGVSKEIVGTVKDMLVDMVNKRKKRLGGVVVSGNKASDDHINWMKSWLDDEIELFSVPTWGSWAKLNSRGQRLAGTAIANIKQKKDGDAVETAKEKLEKMKAIASNPAVLETDGYSEDAVKKMCGEVESAIEEAEKLLAETGGGADSKYQQQAAAMDVPFSAHYWAWKSKVNDASFPALSQWLFELGQRPIGATKINAMLGELPFVWARNLRSAFASSNFNGSKIYMHPAVLTAGRLSDMAACFGAFPVGNTARAVEGTGNTRFLLNLKREGDNPCATMVTSLFDVFSAGFKYQDVEIVPPEHMLHQSFLGKTSPFQTASKIDGSFTEINIVAAPNKPTPYKFVPPVLTPKKQREKKRTK</sequence>
<evidence type="ECO:0000256" key="1">
    <source>
        <dbReference type="ARBA" id="ARBA00001936"/>
    </source>
</evidence>
<comment type="function">
    <text evidence="12">Binds dsRNA and ssRNA and probably participates in the packaging of viral genome. In the dsRNA binding mode, the nucleocapsid protein specifically binds to the vRNA panhandle secondary structure formed at the termini of viral genome. Does not discriminate between viral and nonviral RNAs through ssRNA binding mode. Displays dsDNA endonuclease activity that is sequence non-specific.</text>
</comment>
<evidence type="ECO:0000256" key="8">
    <source>
        <dbReference type="ARBA" id="ARBA00022884"/>
    </source>
</evidence>
<reference evidence="14 16" key="1">
    <citation type="journal article" date="2015" name="Am. J. Trop. Med. Hyg.">
        <title>Genomic Characterization of Yogue, Kasokero, Issyk-Kul, Keterah, Gossas, and Thiafora Viruses: Nairoviruses Naturally Infecting Bats, Shrews, and Ticks.</title>
        <authorList>
            <person name="Walker P.J."/>
            <person name="Widen S.G."/>
            <person name="Firth C."/>
            <person name="Blasdell K.R."/>
            <person name="Wood T.G."/>
            <person name="Travassos da Rosa A.P."/>
            <person name="Guzman H."/>
            <person name="Tesh R.B."/>
            <person name="Vasilakis N."/>
        </authorList>
    </citation>
    <scope>NUCLEOTIDE SEQUENCE [LARGE SCALE GENOMIC DNA]</scope>
    <source>
        <strain evidence="14">DakAnD 56</strain>
    </source>
</reference>
<evidence type="ECO:0000256" key="11">
    <source>
        <dbReference type="ARBA" id="ARBA00033344"/>
    </source>
</evidence>
<dbReference type="Gene3D" id="1.20.58.1110">
    <property type="match status" value="1"/>
</dbReference>
<evidence type="ECO:0000256" key="12">
    <source>
        <dbReference type="ARBA" id="ARBA00046210"/>
    </source>
</evidence>
<evidence type="ECO:0000256" key="7">
    <source>
        <dbReference type="ARBA" id="ARBA00022844"/>
    </source>
</evidence>
<keyword evidence="8" id="KW-0694">RNA-binding</keyword>
<keyword evidence="16" id="KW-1185">Reference proteome</keyword>
<evidence type="ECO:0000313" key="14">
    <source>
        <dbReference type="EMBL" id="ALD84360.1"/>
    </source>
</evidence>
<comment type="similarity">
    <text evidence="3">Belongs to the nairovirus nucleocapsid protein family.</text>
</comment>
<evidence type="ECO:0000256" key="2">
    <source>
        <dbReference type="ARBA" id="ARBA00004328"/>
    </source>
</evidence>
<evidence type="ECO:0000256" key="6">
    <source>
        <dbReference type="ARBA" id="ARBA00022561"/>
    </source>
</evidence>
<organism evidence="14 16">
    <name type="scientific">Yogue virus</name>
    <dbReference type="NCBI Taxonomy" id="1712572"/>
    <lineage>
        <taxon>Viruses</taxon>
        <taxon>Riboviria</taxon>
        <taxon>Orthornavirae</taxon>
        <taxon>Negarnaviricota</taxon>
        <taxon>Polyploviricotina</taxon>
        <taxon>Bunyaviricetes</taxon>
        <taxon>Hareavirales</taxon>
        <taxon>Nairoviridae</taxon>
        <taxon>Orthonairovirus</taxon>
        <taxon>Orthonairovirus yogueense</taxon>
    </lineage>
</organism>
<proteinExistence type="inferred from homology"/>
<comment type="subunit">
    <text evidence="13">Probable homooligomer; forms a double superhelical polymer. Monomer.</text>
</comment>
<accession>A0A0M4KSA4</accession>
<dbReference type="GO" id="GO:0019013">
    <property type="term" value="C:viral nucleocapsid"/>
    <property type="evidence" value="ECO:0007669"/>
    <property type="project" value="UniProtKB-KW"/>
</dbReference>
<keyword evidence="6" id="KW-0167">Capsid protein</keyword>
<evidence type="ECO:0000256" key="9">
    <source>
        <dbReference type="ARBA" id="ARBA00023086"/>
    </source>
</evidence>
<comment type="cofactor">
    <cofactor evidence="1">
        <name>Mn(2+)</name>
        <dbReference type="ChEBI" id="CHEBI:29035"/>
    </cofactor>
</comment>
<keyword evidence="10" id="KW-0687">Ribonucleoprotein</keyword>
<dbReference type="OrthoDB" id="7392at10239"/>
<name>A0A0M4KSA4_9VIRU</name>
<dbReference type="GO" id="GO:0019029">
    <property type="term" value="C:helical viral capsid"/>
    <property type="evidence" value="ECO:0007669"/>
    <property type="project" value="UniProtKB-KW"/>
</dbReference>
<evidence type="ECO:0000256" key="4">
    <source>
        <dbReference type="ARBA" id="ARBA00014389"/>
    </source>
</evidence>
<dbReference type="EMBL" id="KR537455">
    <property type="protein sequence ID" value="ALD84360.1"/>
    <property type="molecule type" value="Viral_cRNA"/>
</dbReference>
<comment type="subcellular location">
    <subcellularLocation>
        <location evidence="2">Virion</location>
    </subcellularLocation>
</comment>
<dbReference type="Proteomes" id="UP000204259">
    <property type="component" value="Genome"/>
</dbReference>
<dbReference type="EMBL" id="MK896427">
    <property type="protein sequence ID" value="QLA46873.1"/>
    <property type="molecule type" value="Viral_cRNA"/>
</dbReference>
<evidence type="ECO:0000313" key="16">
    <source>
        <dbReference type="Proteomes" id="UP000204259"/>
    </source>
</evidence>